<dbReference type="GO" id="GO:0004499">
    <property type="term" value="F:N,N-dimethylaniline monooxygenase activity"/>
    <property type="evidence" value="ECO:0007669"/>
    <property type="project" value="InterPro"/>
</dbReference>
<dbReference type="InterPro" id="IPR020946">
    <property type="entry name" value="Flavin_mOase-like"/>
</dbReference>
<keyword evidence="2" id="KW-0285">Flavoprotein</keyword>
<evidence type="ECO:0000256" key="5">
    <source>
        <dbReference type="SAM" id="Phobius"/>
    </source>
</evidence>
<dbReference type="RefSeq" id="WP_077098491.1">
    <property type="nucleotide sequence ID" value="NZ_LT717699.1"/>
</dbReference>
<accession>A0A2U3N7U8</accession>
<reference evidence="6 7" key="1">
    <citation type="submission" date="2017-01" db="EMBL/GenBank/DDBJ databases">
        <authorList>
            <consortium name="Urmite Genomes"/>
        </authorList>
    </citation>
    <scope>NUCLEOTIDE SEQUENCE [LARGE SCALE GENOMIC DNA]</scope>
    <source>
        <strain evidence="6 7">AB308</strain>
    </source>
</reference>
<sequence length="491" mass="54425">MVTRDPSVAVVGAGMSGLCMAIALLRSGINDVTIYEKADEVGGTWRENTYPGLTCDVPSRVYQYTFAPKPNWSHMFSPGGEIQAYFRGVADQFGLRDRIRFGTEVVSARFEDDRWVVRTDAGDEAGAESEVDFLISATGVLHHPRMPSIAGLDDFAGPVFHSARWDHSVELAGRRIAVIGNGSTGVQLVCGLAGVAGRVVLFQRTAQWIVPMPNPPYSKFASRSHRAVPWLDRMAYRAYSFVFDTFAVALTKPGLRRAAMGALCRVSLRRVRDPELRAALTPSYEPMCKRLVVSGGFYRAIQRDDVELVTAGIDHVEPRGVVTDDGALHEADVIVACTGFDTHAFFRPMRLTGRDGIAADEVWRDGPRAYRTVAMPGFPNFFMMLGPHSPVGNHSLTAVAEHQADHILGWIQGWRRGEFDTVEPTQSATESYNDKLRAAMPNTVWTTGCDSWYLNKDGVPEVWPFTPAEHRAMLAETDLREYDLRRRVAAR</sequence>
<protein>
    <submittedName>
        <fullName evidence="6">Predicted flavoprotein CzcO associated with the cation diffusion facilitator CzcD</fullName>
    </submittedName>
</protein>
<dbReference type="PANTHER" id="PTHR42877:SF4">
    <property type="entry name" value="FAD_NAD(P)-BINDING DOMAIN-CONTAINING PROTEIN-RELATED"/>
    <property type="match status" value="1"/>
</dbReference>
<evidence type="ECO:0000256" key="3">
    <source>
        <dbReference type="ARBA" id="ARBA00022827"/>
    </source>
</evidence>
<proteinExistence type="inferred from homology"/>
<keyword evidence="7" id="KW-1185">Reference proteome</keyword>
<dbReference type="AlphaFoldDB" id="A0A2U3N7U8"/>
<keyword evidence="5" id="KW-1133">Transmembrane helix</keyword>
<dbReference type="SUPFAM" id="SSF51905">
    <property type="entry name" value="FAD/NAD(P)-binding domain"/>
    <property type="match status" value="1"/>
</dbReference>
<dbReference type="PANTHER" id="PTHR42877">
    <property type="entry name" value="L-ORNITHINE N(5)-MONOOXYGENASE-RELATED"/>
    <property type="match status" value="1"/>
</dbReference>
<keyword evidence="5" id="KW-0812">Transmembrane</keyword>
<keyword evidence="3" id="KW-0274">FAD</keyword>
<comment type="similarity">
    <text evidence="1">Belongs to the FAD-binding monooxygenase family.</text>
</comment>
<dbReference type="GO" id="GO:0050660">
    <property type="term" value="F:flavin adenine dinucleotide binding"/>
    <property type="evidence" value="ECO:0007669"/>
    <property type="project" value="InterPro"/>
</dbReference>
<dbReference type="Gene3D" id="3.50.50.60">
    <property type="entry name" value="FAD/NAD(P)-binding domain"/>
    <property type="match status" value="2"/>
</dbReference>
<evidence type="ECO:0000256" key="2">
    <source>
        <dbReference type="ARBA" id="ARBA00022630"/>
    </source>
</evidence>
<dbReference type="STRING" id="1841859.GCA_900157385_01069"/>
<keyword evidence="4" id="KW-0560">Oxidoreductase</keyword>
<feature type="transmembrane region" description="Helical" evidence="5">
    <location>
        <begin position="6"/>
        <end position="25"/>
    </location>
</feature>
<dbReference type="OrthoDB" id="5168853at2"/>
<dbReference type="EMBL" id="FTRV01000010">
    <property type="protein sequence ID" value="SPM27591.1"/>
    <property type="molecule type" value="Genomic_DNA"/>
</dbReference>
<evidence type="ECO:0000313" key="6">
    <source>
        <dbReference type="EMBL" id="SPM27591.1"/>
    </source>
</evidence>
<evidence type="ECO:0000313" key="7">
    <source>
        <dbReference type="Proteomes" id="UP000241595"/>
    </source>
</evidence>
<keyword evidence="5" id="KW-0472">Membrane</keyword>
<dbReference type="GO" id="GO:0050661">
    <property type="term" value="F:NADP binding"/>
    <property type="evidence" value="ECO:0007669"/>
    <property type="project" value="InterPro"/>
</dbReference>
<gene>
    <name evidence="6" type="ORF">MTAB308_1072</name>
</gene>
<dbReference type="InterPro" id="IPR036188">
    <property type="entry name" value="FAD/NAD-bd_sf"/>
</dbReference>
<dbReference type="Proteomes" id="UP000241595">
    <property type="component" value="Unassembled WGS sequence"/>
</dbReference>
<dbReference type="InterPro" id="IPR051209">
    <property type="entry name" value="FAD-bind_Monooxygenase_sf"/>
</dbReference>
<dbReference type="Pfam" id="PF00743">
    <property type="entry name" value="FMO-like"/>
    <property type="match status" value="1"/>
</dbReference>
<name>A0A2U3N7U8_9MYCO</name>
<organism evidence="6 7">
    <name type="scientific">Mycobacterium terramassiliense</name>
    <dbReference type="NCBI Taxonomy" id="1841859"/>
    <lineage>
        <taxon>Bacteria</taxon>
        <taxon>Bacillati</taxon>
        <taxon>Actinomycetota</taxon>
        <taxon>Actinomycetes</taxon>
        <taxon>Mycobacteriales</taxon>
        <taxon>Mycobacteriaceae</taxon>
        <taxon>Mycobacterium</taxon>
    </lineage>
</organism>
<evidence type="ECO:0000256" key="4">
    <source>
        <dbReference type="ARBA" id="ARBA00023002"/>
    </source>
</evidence>
<dbReference type="PRINTS" id="PR00419">
    <property type="entry name" value="ADXRDTASE"/>
</dbReference>
<evidence type="ECO:0000256" key="1">
    <source>
        <dbReference type="ARBA" id="ARBA00010139"/>
    </source>
</evidence>